<feature type="transmembrane region" description="Helical" evidence="8">
    <location>
        <begin position="107"/>
        <end position="128"/>
    </location>
</feature>
<dbReference type="InterPro" id="IPR017452">
    <property type="entry name" value="GPCR_Rhodpsn_7TM"/>
</dbReference>
<feature type="transmembrane region" description="Helical" evidence="8">
    <location>
        <begin position="40"/>
        <end position="60"/>
    </location>
</feature>
<dbReference type="AlphaFoldDB" id="A0A8S4A7W7"/>
<feature type="transmembrane region" description="Helical" evidence="8">
    <location>
        <begin position="149"/>
        <end position="171"/>
    </location>
</feature>
<comment type="caution">
    <text evidence="10">The sequence shown here is derived from an EMBL/GenBank/DDBJ whole genome shotgun (WGS) entry which is preliminary data.</text>
</comment>
<keyword evidence="4" id="KW-0297">G-protein coupled receptor</keyword>
<feature type="transmembrane region" description="Helical" evidence="8">
    <location>
        <begin position="191"/>
        <end position="222"/>
    </location>
</feature>
<dbReference type="InterPro" id="IPR000276">
    <property type="entry name" value="GPCR_Rhodpsn"/>
</dbReference>
<evidence type="ECO:0000256" key="4">
    <source>
        <dbReference type="ARBA" id="ARBA00023040"/>
    </source>
</evidence>
<keyword evidence="11" id="KW-1185">Reference proteome</keyword>
<dbReference type="SUPFAM" id="SSF81321">
    <property type="entry name" value="Family A G protein-coupled receptor-like"/>
    <property type="match status" value="1"/>
</dbReference>
<evidence type="ECO:0000256" key="1">
    <source>
        <dbReference type="ARBA" id="ARBA00004141"/>
    </source>
</evidence>
<comment type="subcellular location">
    <subcellularLocation>
        <location evidence="1">Membrane</location>
        <topology evidence="1">Multi-pass membrane protein</topology>
    </subcellularLocation>
</comment>
<feature type="transmembrane region" description="Helical" evidence="8">
    <location>
        <begin position="299"/>
        <end position="318"/>
    </location>
</feature>
<sequence>MHYNITEQETVINVYSNITKYVTESGYDDIINVAFFINKYYLWVILVIGFPGNMATIVTITRARSFGSFTLYVILLAFVDNLAILVKTVVYQLNQNQVNIAVAGCRILYFLGNFLATFANWILVLMAVERLVAVRYPLKIKKYLNSKTSSFAVFLVGAVIAGAYSPILWVFSFNEKYRLCEFSRKTSVFKLLLIVYWTNISLFAFIPFLVLAMCNLLIVLVIRKSFRIRHSMGETYSQTSNKQTNYYVSVQRQIMLMLFTSTLVFVVFLFPLCAFHVANASWQVTPLTRAYAAKYLMNQLAYLLCDSTHAVNFYVYFLSARKFRCHFLQMMTCSVASSREMSLLNGYWKRSIQT</sequence>
<accession>A0A8S4A7W7</accession>
<feature type="transmembrane region" description="Helical" evidence="8">
    <location>
        <begin position="69"/>
        <end position="87"/>
    </location>
</feature>
<dbReference type="Pfam" id="PF00001">
    <property type="entry name" value="7tm_1"/>
    <property type="match status" value="1"/>
</dbReference>
<protein>
    <recommendedName>
        <fullName evidence="9">G-protein coupled receptors family 1 profile domain-containing protein</fullName>
    </recommendedName>
</protein>
<dbReference type="Proteomes" id="UP000678393">
    <property type="component" value="Unassembled WGS sequence"/>
</dbReference>
<keyword evidence="5 8" id="KW-0472">Membrane</keyword>
<dbReference type="GO" id="GO:0004930">
    <property type="term" value="F:G protein-coupled receptor activity"/>
    <property type="evidence" value="ECO:0007669"/>
    <property type="project" value="UniProtKB-KW"/>
</dbReference>
<evidence type="ECO:0000259" key="9">
    <source>
        <dbReference type="PROSITE" id="PS50262"/>
    </source>
</evidence>
<evidence type="ECO:0000256" key="8">
    <source>
        <dbReference type="SAM" id="Phobius"/>
    </source>
</evidence>
<dbReference type="PRINTS" id="PR00237">
    <property type="entry name" value="GPCRRHODOPSN"/>
</dbReference>
<organism evidence="10 11">
    <name type="scientific">Candidula unifasciata</name>
    <dbReference type="NCBI Taxonomy" id="100452"/>
    <lineage>
        <taxon>Eukaryota</taxon>
        <taxon>Metazoa</taxon>
        <taxon>Spiralia</taxon>
        <taxon>Lophotrochozoa</taxon>
        <taxon>Mollusca</taxon>
        <taxon>Gastropoda</taxon>
        <taxon>Heterobranchia</taxon>
        <taxon>Euthyneura</taxon>
        <taxon>Panpulmonata</taxon>
        <taxon>Eupulmonata</taxon>
        <taxon>Stylommatophora</taxon>
        <taxon>Helicina</taxon>
        <taxon>Helicoidea</taxon>
        <taxon>Geomitridae</taxon>
        <taxon>Candidula</taxon>
    </lineage>
</organism>
<dbReference type="PANTHER" id="PTHR24243:SF230">
    <property type="entry name" value="G-PROTEIN COUPLED RECEPTORS FAMILY 1 PROFILE DOMAIN-CONTAINING PROTEIN"/>
    <property type="match status" value="1"/>
</dbReference>
<keyword evidence="6" id="KW-0675">Receptor</keyword>
<keyword evidence="2 8" id="KW-0812">Transmembrane</keyword>
<evidence type="ECO:0000256" key="3">
    <source>
        <dbReference type="ARBA" id="ARBA00022989"/>
    </source>
</evidence>
<feature type="transmembrane region" description="Helical" evidence="8">
    <location>
        <begin position="254"/>
        <end position="279"/>
    </location>
</feature>
<dbReference type="Gene3D" id="1.20.1070.10">
    <property type="entry name" value="Rhodopsin 7-helix transmembrane proteins"/>
    <property type="match status" value="1"/>
</dbReference>
<reference evidence="10" key="1">
    <citation type="submission" date="2021-04" db="EMBL/GenBank/DDBJ databases">
        <authorList>
            <consortium name="Molecular Ecology Group"/>
        </authorList>
    </citation>
    <scope>NUCLEOTIDE SEQUENCE</scope>
</reference>
<evidence type="ECO:0000256" key="7">
    <source>
        <dbReference type="ARBA" id="ARBA00023224"/>
    </source>
</evidence>
<name>A0A8S4A7W7_9EUPU</name>
<dbReference type="GO" id="GO:0005886">
    <property type="term" value="C:plasma membrane"/>
    <property type="evidence" value="ECO:0007669"/>
    <property type="project" value="TreeGrafter"/>
</dbReference>
<feature type="domain" description="G-protein coupled receptors family 1 profile" evidence="9">
    <location>
        <begin position="52"/>
        <end position="316"/>
    </location>
</feature>
<evidence type="ECO:0000256" key="6">
    <source>
        <dbReference type="ARBA" id="ARBA00023170"/>
    </source>
</evidence>
<dbReference type="EMBL" id="CAJHNH020007113">
    <property type="protein sequence ID" value="CAG5134391.1"/>
    <property type="molecule type" value="Genomic_DNA"/>
</dbReference>
<evidence type="ECO:0000313" key="10">
    <source>
        <dbReference type="EMBL" id="CAG5134391.1"/>
    </source>
</evidence>
<keyword evidence="7" id="KW-0807">Transducer</keyword>
<evidence type="ECO:0000256" key="5">
    <source>
        <dbReference type="ARBA" id="ARBA00023136"/>
    </source>
</evidence>
<keyword evidence="3 8" id="KW-1133">Transmembrane helix</keyword>
<dbReference type="PROSITE" id="PS50262">
    <property type="entry name" value="G_PROTEIN_RECEP_F1_2"/>
    <property type="match status" value="1"/>
</dbReference>
<gene>
    <name evidence="10" type="ORF">CUNI_LOCUS19949</name>
</gene>
<evidence type="ECO:0000313" key="11">
    <source>
        <dbReference type="Proteomes" id="UP000678393"/>
    </source>
</evidence>
<proteinExistence type="predicted"/>
<evidence type="ECO:0000256" key="2">
    <source>
        <dbReference type="ARBA" id="ARBA00022692"/>
    </source>
</evidence>
<dbReference type="OrthoDB" id="9990906at2759"/>
<dbReference type="PANTHER" id="PTHR24243">
    <property type="entry name" value="G-PROTEIN COUPLED RECEPTOR"/>
    <property type="match status" value="1"/>
</dbReference>